<dbReference type="PRINTS" id="PR00313">
    <property type="entry name" value="CABNDNGRPT"/>
</dbReference>
<dbReference type="RefSeq" id="WP_090874210.1">
    <property type="nucleotide sequence ID" value="NZ_FMXQ01000001.1"/>
</dbReference>
<proteinExistence type="predicted"/>
<name>A0A1G6A1A5_9HYPH</name>
<accession>A0A1G6A1A5</accession>
<dbReference type="InterPro" id="IPR011049">
    <property type="entry name" value="Serralysin-like_metalloprot_C"/>
</dbReference>
<dbReference type="SUPFAM" id="SSF54621">
    <property type="entry name" value="Heme-binding protein A (HasA)"/>
    <property type="match status" value="1"/>
</dbReference>
<evidence type="ECO:0000256" key="2">
    <source>
        <dbReference type="ARBA" id="ARBA00022525"/>
    </source>
</evidence>
<dbReference type="InterPro" id="IPR001343">
    <property type="entry name" value="Hemolysn_Ca-bd"/>
</dbReference>
<feature type="region of interest" description="Disordered" evidence="3">
    <location>
        <begin position="191"/>
        <end position="210"/>
    </location>
</feature>
<comment type="subcellular location">
    <subcellularLocation>
        <location evidence="1">Secreted</location>
    </subcellularLocation>
</comment>
<dbReference type="EMBL" id="FMXQ01000001">
    <property type="protein sequence ID" value="SDB02202.1"/>
    <property type="molecule type" value="Genomic_DNA"/>
</dbReference>
<dbReference type="GO" id="GO:0005576">
    <property type="term" value="C:extracellular region"/>
    <property type="evidence" value="ECO:0007669"/>
    <property type="project" value="UniProtKB-SubCell"/>
</dbReference>
<evidence type="ECO:0000256" key="1">
    <source>
        <dbReference type="ARBA" id="ARBA00004613"/>
    </source>
</evidence>
<dbReference type="PANTHER" id="PTHR38340">
    <property type="entry name" value="S-LAYER PROTEIN"/>
    <property type="match status" value="1"/>
</dbReference>
<sequence length="330" mass="34676">MIKIKLTAKGKKGVDFNAYVDSYFSDFTPSGWPYFLGGDSTYDGSQILFLDDIAGKPSKTKAMVLDGKDFFYYFTDHTLSGTLKSVSLSTLGRSYDSKSKSFSTNKKGEITKTATKVEISGLDISNAKGVAGELHDVVYALMGGPHDSGGTSDPSLLLDVINGQGHKVKGSKGGDTYVGTAFNDKIKGKDGNDKLDGAGGNDNVNGGAGNDTLRGGLGADVLKGARGKDAFVFDTALSAGNVDTIKDFKAKDDTIWVSQTIFSDLDKGGLAKSAFVVGTSAKDASDRIIYDDKSGALSYDADGNQSAFAAVQFAKVGKKIDVDADDFLVI</sequence>
<organism evidence="4 5">
    <name type="scientific">Bauldia litoralis</name>
    <dbReference type="NCBI Taxonomy" id="665467"/>
    <lineage>
        <taxon>Bacteria</taxon>
        <taxon>Pseudomonadati</taxon>
        <taxon>Pseudomonadota</taxon>
        <taxon>Alphaproteobacteria</taxon>
        <taxon>Hyphomicrobiales</taxon>
        <taxon>Kaistiaceae</taxon>
        <taxon>Bauldia</taxon>
    </lineage>
</organism>
<dbReference type="PANTHER" id="PTHR38340:SF1">
    <property type="entry name" value="S-LAYER PROTEIN"/>
    <property type="match status" value="1"/>
</dbReference>
<dbReference type="InterPro" id="IPR036912">
    <property type="entry name" value="HasA_haem-bd_sf"/>
</dbReference>
<dbReference type="GO" id="GO:0005509">
    <property type="term" value="F:calcium ion binding"/>
    <property type="evidence" value="ECO:0007669"/>
    <property type="project" value="InterPro"/>
</dbReference>
<evidence type="ECO:0000256" key="3">
    <source>
        <dbReference type="SAM" id="MobiDB-lite"/>
    </source>
</evidence>
<keyword evidence="5" id="KW-1185">Reference proteome</keyword>
<dbReference type="InterPro" id="IPR050557">
    <property type="entry name" value="RTX_toxin/Mannuronan_C5-epim"/>
</dbReference>
<evidence type="ECO:0000313" key="5">
    <source>
        <dbReference type="Proteomes" id="UP000199071"/>
    </source>
</evidence>
<dbReference type="OrthoDB" id="7980335at2"/>
<dbReference type="Pfam" id="PF06438">
    <property type="entry name" value="HasA"/>
    <property type="match status" value="1"/>
</dbReference>
<evidence type="ECO:0000313" key="4">
    <source>
        <dbReference type="EMBL" id="SDB02202.1"/>
    </source>
</evidence>
<dbReference type="InterPro" id="IPR010495">
    <property type="entry name" value="HasA_haem-bd"/>
</dbReference>
<dbReference type="AlphaFoldDB" id="A0A1G6A1A5"/>
<gene>
    <name evidence="4" type="ORF">SAMN02982931_00038</name>
</gene>
<dbReference type="Gene3D" id="2.150.10.10">
    <property type="entry name" value="Serralysin-like metalloprotease, C-terminal"/>
    <property type="match status" value="1"/>
</dbReference>
<dbReference type="Pfam" id="PF00353">
    <property type="entry name" value="HemolysinCabind"/>
    <property type="match status" value="1"/>
</dbReference>
<dbReference type="Proteomes" id="UP000199071">
    <property type="component" value="Unassembled WGS sequence"/>
</dbReference>
<reference evidence="4 5" key="1">
    <citation type="submission" date="2016-10" db="EMBL/GenBank/DDBJ databases">
        <authorList>
            <person name="de Groot N.N."/>
        </authorList>
    </citation>
    <scope>NUCLEOTIDE SEQUENCE [LARGE SCALE GENOMIC DNA]</scope>
    <source>
        <strain evidence="4 5">ATCC 35022</strain>
    </source>
</reference>
<dbReference type="SUPFAM" id="SSF51120">
    <property type="entry name" value="beta-Roll"/>
    <property type="match status" value="1"/>
</dbReference>
<dbReference type="STRING" id="665467.SAMN02982931_00038"/>
<protein>
    <submittedName>
        <fullName evidence="4">Hemolysin-type calcium-binding repeat-containing protein</fullName>
    </submittedName>
</protein>
<keyword evidence="2" id="KW-0964">Secreted</keyword>